<evidence type="ECO:0000313" key="6">
    <source>
        <dbReference type="EMBL" id="ETW80533.1"/>
    </source>
</evidence>
<dbReference type="InterPro" id="IPR011701">
    <property type="entry name" value="MFS"/>
</dbReference>
<gene>
    <name evidence="6" type="ORF">HETIRDRAFT_123066</name>
</gene>
<comment type="subcellular location">
    <subcellularLocation>
        <location evidence="1">Membrane</location>
        <topology evidence="1">Multi-pass membrane protein</topology>
    </subcellularLocation>
</comment>
<keyword evidence="3 5" id="KW-1133">Transmembrane helix</keyword>
<dbReference type="HOGENOM" id="CLU_023132_2_0_1"/>
<feature type="transmembrane region" description="Helical" evidence="5">
    <location>
        <begin position="76"/>
        <end position="96"/>
    </location>
</feature>
<keyword evidence="2 5" id="KW-0812">Transmembrane</keyword>
<dbReference type="eggNOG" id="KOG2563">
    <property type="taxonomic scope" value="Eukaryota"/>
</dbReference>
<keyword evidence="7" id="KW-1185">Reference proteome</keyword>
<dbReference type="Pfam" id="PF07690">
    <property type="entry name" value="MFS_1"/>
    <property type="match status" value="1"/>
</dbReference>
<dbReference type="Gene3D" id="1.20.1250.20">
    <property type="entry name" value="MFS general substrate transporter like domains"/>
    <property type="match status" value="2"/>
</dbReference>
<dbReference type="InterPro" id="IPR049680">
    <property type="entry name" value="FLVCR1-2_SLC49-like"/>
</dbReference>
<dbReference type="PANTHER" id="PTHR10924">
    <property type="entry name" value="MAJOR FACILITATOR SUPERFAMILY PROTEIN-RELATED"/>
    <property type="match status" value="1"/>
</dbReference>
<reference evidence="6 7" key="1">
    <citation type="journal article" date="2012" name="New Phytol.">
        <title>Insight into trade-off between wood decay and parasitism from the genome of a fungal forest pathogen.</title>
        <authorList>
            <person name="Olson A."/>
            <person name="Aerts A."/>
            <person name="Asiegbu F."/>
            <person name="Belbahri L."/>
            <person name="Bouzid O."/>
            <person name="Broberg A."/>
            <person name="Canback B."/>
            <person name="Coutinho P.M."/>
            <person name="Cullen D."/>
            <person name="Dalman K."/>
            <person name="Deflorio G."/>
            <person name="van Diepen L.T."/>
            <person name="Dunand C."/>
            <person name="Duplessis S."/>
            <person name="Durling M."/>
            <person name="Gonthier P."/>
            <person name="Grimwood J."/>
            <person name="Fossdal C.G."/>
            <person name="Hansson D."/>
            <person name="Henrissat B."/>
            <person name="Hietala A."/>
            <person name="Himmelstrand K."/>
            <person name="Hoffmeister D."/>
            <person name="Hogberg N."/>
            <person name="James T.Y."/>
            <person name="Karlsson M."/>
            <person name="Kohler A."/>
            <person name="Kues U."/>
            <person name="Lee Y.H."/>
            <person name="Lin Y.C."/>
            <person name="Lind M."/>
            <person name="Lindquist E."/>
            <person name="Lombard V."/>
            <person name="Lucas S."/>
            <person name="Lunden K."/>
            <person name="Morin E."/>
            <person name="Murat C."/>
            <person name="Park J."/>
            <person name="Raffaello T."/>
            <person name="Rouze P."/>
            <person name="Salamov A."/>
            <person name="Schmutz J."/>
            <person name="Solheim H."/>
            <person name="Stahlberg J."/>
            <person name="Velez H."/>
            <person name="de Vries R.P."/>
            <person name="Wiebenga A."/>
            <person name="Woodward S."/>
            <person name="Yakovlev I."/>
            <person name="Garbelotto M."/>
            <person name="Martin F."/>
            <person name="Grigoriev I.V."/>
            <person name="Stenlid J."/>
        </authorList>
    </citation>
    <scope>NUCLEOTIDE SEQUENCE [LARGE SCALE GENOMIC DNA]</scope>
    <source>
        <strain evidence="6 7">TC 32-1</strain>
    </source>
</reference>
<keyword evidence="4 5" id="KW-0472">Membrane</keyword>
<dbReference type="GeneID" id="20666804"/>
<evidence type="ECO:0000256" key="2">
    <source>
        <dbReference type="ARBA" id="ARBA00022692"/>
    </source>
</evidence>
<feature type="transmembrane region" description="Helical" evidence="5">
    <location>
        <begin position="259"/>
        <end position="278"/>
    </location>
</feature>
<feature type="transmembrane region" description="Helical" evidence="5">
    <location>
        <begin position="298"/>
        <end position="318"/>
    </location>
</feature>
<accession>W4K3X4</accession>
<dbReference type="OrthoDB" id="422206at2759"/>
<feature type="transmembrane region" description="Helical" evidence="5">
    <location>
        <begin position="330"/>
        <end position="348"/>
    </location>
</feature>
<feature type="transmembrane region" description="Helical" evidence="5">
    <location>
        <begin position="354"/>
        <end position="378"/>
    </location>
</feature>
<dbReference type="KEGG" id="hir:HETIRDRAFT_123066"/>
<dbReference type="SUPFAM" id="SSF103473">
    <property type="entry name" value="MFS general substrate transporter"/>
    <property type="match status" value="1"/>
</dbReference>
<dbReference type="AlphaFoldDB" id="W4K3X4"/>
<organism evidence="6 7">
    <name type="scientific">Heterobasidion irregulare (strain TC 32-1)</name>
    <dbReference type="NCBI Taxonomy" id="747525"/>
    <lineage>
        <taxon>Eukaryota</taxon>
        <taxon>Fungi</taxon>
        <taxon>Dikarya</taxon>
        <taxon>Basidiomycota</taxon>
        <taxon>Agaricomycotina</taxon>
        <taxon>Agaricomycetes</taxon>
        <taxon>Russulales</taxon>
        <taxon>Bondarzewiaceae</taxon>
        <taxon>Heterobasidion</taxon>
        <taxon>Heterobasidion annosum species complex</taxon>
    </lineage>
</organism>
<evidence type="ECO:0000256" key="3">
    <source>
        <dbReference type="ARBA" id="ARBA00022989"/>
    </source>
</evidence>
<feature type="transmembrane region" description="Helical" evidence="5">
    <location>
        <begin position="390"/>
        <end position="410"/>
    </location>
</feature>
<feature type="transmembrane region" description="Helical" evidence="5">
    <location>
        <begin position="422"/>
        <end position="443"/>
    </location>
</feature>
<feature type="transmembrane region" description="Helical" evidence="5">
    <location>
        <begin position="171"/>
        <end position="192"/>
    </location>
</feature>
<evidence type="ECO:0000256" key="1">
    <source>
        <dbReference type="ARBA" id="ARBA00004141"/>
    </source>
</evidence>
<dbReference type="GO" id="GO:0022857">
    <property type="term" value="F:transmembrane transporter activity"/>
    <property type="evidence" value="ECO:0007669"/>
    <property type="project" value="InterPro"/>
</dbReference>
<evidence type="ECO:0000256" key="4">
    <source>
        <dbReference type="ARBA" id="ARBA00023136"/>
    </source>
</evidence>
<evidence type="ECO:0000313" key="7">
    <source>
        <dbReference type="Proteomes" id="UP000030671"/>
    </source>
</evidence>
<evidence type="ECO:0000256" key="5">
    <source>
        <dbReference type="SAM" id="Phobius"/>
    </source>
</evidence>
<feature type="transmembrane region" description="Helical" evidence="5">
    <location>
        <begin position="36"/>
        <end position="56"/>
    </location>
</feature>
<protein>
    <submittedName>
        <fullName evidence="6">Major facilitator superfamily</fullName>
    </submittedName>
</protein>
<feature type="transmembrane region" description="Helical" evidence="5">
    <location>
        <begin position="198"/>
        <end position="217"/>
    </location>
</feature>
<dbReference type="InParanoid" id="W4K3X4"/>
<dbReference type="RefSeq" id="XP_009547267.1">
    <property type="nucleotide sequence ID" value="XM_009548972.1"/>
</dbReference>
<sequence length="467" mass="50480">MAPKQDADVVLQSDPDNVDNAIPGAAGAFRLYKRRWIGVFSLFVLEVVASMSWPWFGPISDSVVDQFGFTLDEVSWLGNIIACIYLPTSFLVPIITRRYGIRRCCQIGTVALLISAWVRYAGTVRSLSKHSAYALIIFGQLFSAIAQPVFQILGPKYSEVWFDLKGRTTATMILAISNPIGGAIGQLISPIVGDVRQSILVLGIVSTVVTPAVFLVFEKPPIPPTYAGSQKSPSIFLLINAAVGRPVPREAYMTPRERADFGILVFVFAVLLSAINTFSVMSSQWMAPYGYSDDTTGLMGATLLLVGIVAALASAPVFDRILTRHLGITIRLLCPIIGAGWFALIWAAKPKDTAGLFVIMAIIGAASIALLPVALELACELTRNADGSSAVLWFFGNLFSIIFLTSQSALRAPSTGSPPLNMHRAIIFNAVFTTFAVLLVFGLEGRQARRERDEMVVRGEVGEAGET</sequence>
<dbReference type="PANTHER" id="PTHR10924:SF6">
    <property type="entry name" value="SOLUTE CARRIER FAMILY 49 MEMBER A3"/>
    <property type="match status" value="1"/>
</dbReference>
<feature type="transmembrane region" description="Helical" evidence="5">
    <location>
        <begin position="132"/>
        <end position="150"/>
    </location>
</feature>
<dbReference type="STRING" id="747525.W4K3X4"/>
<dbReference type="EMBL" id="KI925459">
    <property type="protein sequence ID" value="ETW80533.1"/>
    <property type="molecule type" value="Genomic_DNA"/>
</dbReference>
<dbReference type="Proteomes" id="UP000030671">
    <property type="component" value="Unassembled WGS sequence"/>
</dbReference>
<name>W4K3X4_HETIT</name>
<proteinExistence type="predicted"/>
<dbReference type="GO" id="GO:0016020">
    <property type="term" value="C:membrane"/>
    <property type="evidence" value="ECO:0007669"/>
    <property type="project" value="UniProtKB-SubCell"/>
</dbReference>
<dbReference type="InterPro" id="IPR036259">
    <property type="entry name" value="MFS_trans_sf"/>
</dbReference>